<feature type="domain" description="GP-PDE" evidence="2">
    <location>
        <begin position="55"/>
        <end position="299"/>
    </location>
</feature>
<evidence type="ECO:0000313" key="4">
    <source>
        <dbReference type="Proteomes" id="UP000190150"/>
    </source>
</evidence>
<gene>
    <name evidence="3" type="ORF">SAMN05660841_01221</name>
</gene>
<keyword evidence="4" id="KW-1185">Reference proteome</keyword>
<dbReference type="Gene3D" id="3.20.20.190">
    <property type="entry name" value="Phosphatidylinositol (PI) phosphodiesterase"/>
    <property type="match status" value="1"/>
</dbReference>
<name>A0A1T5C8F9_9SPHI</name>
<evidence type="ECO:0000313" key="3">
    <source>
        <dbReference type="EMBL" id="SKB55862.1"/>
    </source>
</evidence>
<reference evidence="4" key="1">
    <citation type="submission" date="2017-02" db="EMBL/GenBank/DDBJ databases">
        <authorList>
            <person name="Varghese N."/>
            <person name="Submissions S."/>
        </authorList>
    </citation>
    <scope>NUCLEOTIDE SEQUENCE [LARGE SCALE GENOMIC DNA]</scope>
    <source>
        <strain evidence="4">DSM 24091</strain>
    </source>
</reference>
<dbReference type="PANTHER" id="PTHR46320:SF1">
    <property type="entry name" value="GLYCEROPHOSPHODIESTER PHOSPHODIESTERASE 1"/>
    <property type="match status" value="1"/>
</dbReference>
<dbReference type="InterPro" id="IPR017946">
    <property type="entry name" value="PLC-like_Pdiesterase_TIM-brl"/>
</dbReference>
<dbReference type="AlphaFoldDB" id="A0A1T5C8F9"/>
<evidence type="ECO:0000256" key="1">
    <source>
        <dbReference type="SAM" id="SignalP"/>
    </source>
</evidence>
<feature type="signal peptide" evidence="1">
    <location>
        <begin position="1"/>
        <end position="30"/>
    </location>
</feature>
<dbReference type="STRING" id="1513896.SAMN05660841_01221"/>
<dbReference type="Proteomes" id="UP000190150">
    <property type="component" value="Unassembled WGS sequence"/>
</dbReference>
<protein>
    <submittedName>
        <fullName evidence="3">Glycerophosphoryl diester phosphodiesterase</fullName>
    </submittedName>
</protein>
<evidence type="ECO:0000259" key="2">
    <source>
        <dbReference type="PROSITE" id="PS51704"/>
    </source>
</evidence>
<dbReference type="InterPro" id="IPR030395">
    <property type="entry name" value="GP_PDE_dom"/>
</dbReference>
<proteinExistence type="predicted"/>
<dbReference type="GO" id="GO:0005886">
    <property type="term" value="C:plasma membrane"/>
    <property type="evidence" value="ECO:0007669"/>
    <property type="project" value="TreeGrafter"/>
</dbReference>
<dbReference type="GO" id="GO:0008889">
    <property type="term" value="F:glycerophosphodiester phosphodiesterase activity"/>
    <property type="evidence" value="ECO:0007669"/>
    <property type="project" value="TreeGrafter"/>
</dbReference>
<dbReference type="EMBL" id="FUZF01000003">
    <property type="protein sequence ID" value="SKB55862.1"/>
    <property type="molecule type" value="Genomic_DNA"/>
</dbReference>
<organism evidence="3 4">
    <name type="scientific">Sphingobacterium nematocida</name>
    <dbReference type="NCBI Taxonomy" id="1513896"/>
    <lineage>
        <taxon>Bacteria</taxon>
        <taxon>Pseudomonadati</taxon>
        <taxon>Bacteroidota</taxon>
        <taxon>Sphingobacteriia</taxon>
        <taxon>Sphingobacteriales</taxon>
        <taxon>Sphingobacteriaceae</taxon>
        <taxon>Sphingobacterium</taxon>
    </lineage>
</organism>
<keyword evidence="1" id="KW-0732">Signal</keyword>
<dbReference type="PROSITE" id="PS51704">
    <property type="entry name" value="GP_PDE"/>
    <property type="match status" value="1"/>
</dbReference>
<dbReference type="CDD" id="cd08566">
    <property type="entry name" value="GDPD_AtGDE_like"/>
    <property type="match status" value="1"/>
</dbReference>
<dbReference type="GO" id="GO:0006644">
    <property type="term" value="P:phospholipid metabolic process"/>
    <property type="evidence" value="ECO:0007669"/>
    <property type="project" value="TreeGrafter"/>
</dbReference>
<dbReference type="Pfam" id="PF03009">
    <property type="entry name" value="GDPD"/>
    <property type="match status" value="1"/>
</dbReference>
<dbReference type="GO" id="GO:0070291">
    <property type="term" value="P:N-acylethanolamine metabolic process"/>
    <property type="evidence" value="ECO:0007669"/>
    <property type="project" value="TreeGrafter"/>
</dbReference>
<feature type="chain" id="PRO_5012233741" evidence="1">
    <location>
        <begin position="31"/>
        <end position="299"/>
    </location>
</feature>
<accession>A0A1T5C8F9</accession>
<sequence length="299" mass="34073">MFRFVAEKSNSMKSLIIATLIVLSLSSAHAQNLHTLNFESVKEMHDYFRYSKGKKIISGHRGTVELGLPENSIAGMTEVLKHTPAIFEVDPRLTKDGVVVMVHDATLDRTTTGKGKVSDYTWKELKKLRLKDHAGKPTNYRINTLDEMIKWAKGKTILNLDKKDLPLEMTAEIIRKHNAYAWVWVTVHTVEQAKFYLGKNPEQYMSMHIKDEKALDDLIRSGLPYDRMIVYIGPEIKSTNQAMYDFFNQKGVLCMISTAPTYDKLKNKEERAEKYRTVFADGAGVLESDLPIEVSEAIK</sequence>
<dbReference type="PANTHER" id="PTHR46320">
    <property type="entry name" value="GLYCEROPHOSPHODIESTER PHOSPHODIESTERASE 1"/>
    <property type="match status" value="1"/>
</dbReference>
<dbReference type="SUPFAM" id="SSF51695">
    <property type="entry name" value="PLC-like phosphodiesterases"/>
    <property type="match status" value="1"/>
</dbReference>
<dbReference type="GO" id="GO:0006580">
    <property type="term" value="P:ethanolamine metabolic process"/>
    <property type="evidence" value="ECO:0007669"/>
    <property type="project" value="TreeGrafter"/>
</dbReference>